<reference evidence="4 5" key="1">
    <citation type="journal article" date="2019" name="Fungal Biol. Biotechnol.">
        <title>Draft genome sequence of fastidious pathogen Ceratobasidium theobromae, which causes vascular-streak dieback in Theobroma cacao.</title>
        <authorList>
            <person name="Ali S.S."/>
            <person name="Asman A."/>
            <person name="Shao J."/>
            <person name="Firmansyah A.P."/>
            <person name="Susilo A.W."/>
            <person name="Rosmana A."/>
            <person name="McMahon P."/>
            <person name="Junaid M."/>
            <person name="Guest D."/>
            <person name="Kheng T.Y."/>
            <person name="Meinhardt L.W."/>
            <person name="Bailey B.A."/>
        </authorList>
    </citation>
    <scope>NUCLEOTIDE SEQUENCE [LARGE SCALE GENOMIC DNA]</scope>
    <source>
        <strain evidence="4 5">CT2</strain>
    </source>
</reference>
<dbReference type="GO" id="GO:0005634">
    <property type="term" value="C:nucleus"/>
    <property type="evidence" value="ECO:0007669"/>
    <property type="project" value="TreeGrafter"/>
</dbReference>
<proteinExistence type="predicted"/>
<feature type="region of interest" description="Disordered" evidence="2">
    <location>
        <begin position="573"/>
        <end position="598"/>
    </location>
</feature>
<dbReference type="PROSITE" id="PS51253">
    <property type="entry name" value="HTH_CENPB"/>
    <property type="match status" value="1"/>
</dbReference>
<dbReference type="GO" id="GO:0003677">
    <property type="term" value="F:DNA binding"/>
    <property type="evidence" value="ECO:0007669"/>
    <property type="project" value="UniProtKB-KW"/>
</dbReference>
<evidence type="ECO:0000259" key="3">
    <source>
        <dbReference type="PROSITE" id="PS51253"/>
    </source>
</evidence>
<feature type="domain" description="HTH CENPB-type" evidence="3">
    <location>
        <begin position="58"/>
        <end position="125"/>
    </location>
</feature>
<gene>
    <name evidence="4" type="ORF">CTheo_3885</name>
</gene>
<evidence type="ECO:0000313" key="4">
    <source>
        <dbReference type="EMBL" id="KAB5592685.1"/>
    </source>
</evidence>
<evidence type="ECO:0000313" key="5">
    <source>
        <dbReference type="Proteomes" id="UP000383932"/>
    </source>
</evidence>
<dbReference type="AlphaFoldDB" id="A0A5N5QLM0"/>
<comment type="caution">
    <text evidence="4">The sequence shown here is derived from an EMBL/GenBank/DDBJ whole genome shotgun (WGS) entry which is preliminary data.</text>
</comment>
<dbReference type="PANTHER" id="PTHR19303:SF74">
    <property type="entry name" value="POGO TRANSPOSABLE ELEMENT WITH KRAB DOMAIN"/>
    <property type="match status" value="1"/>
</dbReference>
<feature type="compositionally biased region" description="Basic and acidic residues" evidence="2">
    <location>
        <begin position="573"/>
        <end position="590"/>
    </location>
</feature>
<evidence type="ECO:0000256" key="1">
    <source>
        <dbReference type="ARBA" id="ARBA00023125"/>
    </source>
</evidence>
<keyword evidence="1" id="KW-0238">DNA-binding</keyword>
<dbReference type="InterPro" id="IPR004875">
    <property type="entry name" value="DDE_SF_endonuclease_dom"/>
</dbReference>
<protein>
    <recommendedName>
        <fullName evidence="3">HTH CENPB-type domain-containing protein</fullName>
    </recommendedName>
</protein>
<dbReference type="InterPro" id="IPR050863">
    <property type="entry name" value="CenT-Element_Derived"/>
</dbReference>
<organism evidence="4 5">
    <name type="scientific">Ceratobasidium theobromae</name>
    <dbReference type="NCBI Taxonomy" id="1582974"/>
    <lineage>
        <taxon>Eukaryota</taxon>
        <taxon>Fungi</taxon>
        <taxon>Dikarya</taxon>
        <taxon>Basidiomycota</taxon>
        <taxon>Agaricomycotina</taxon>
        <taxon>Agaricomycetes</taxon>
        <taxon>Cantharellales</taxon>
        <taxon>Ceratobasidiaceae</taxon>
        <taxon>Ceratobasidium</taxon>
    </lineage>
</organism>
<name>A0A5N5QLM0_9AGAM</name>
<dbReference type="Proteomes" id="UP000383932">
    <property type="component" value="Unassembled WGS sequence"/>
</dbReference>
<dbReference type="PANTHER" id="PTHR19303">
    <property type="entry name" value="TRANSPOSON"/>
    <property type="match status" value="1"/>
</dbReference>
<accession>A0A5N5QLM0</accession>
<sequence length="693" mass="77938">MPKLSRKDHNDREARFQAAQQDLASGIYTTYADAARAHHVSCITLSNRIKGKHTDARTAKELCQKLPKAVEQTLLDWCIFNGMIGMPWTKETLMSRAQVVAEPGIKITMTWCRRFLLRHRHKLKYRYAYELDPKWASGFNRPTVNTYFNLVKKLMKDYNIPTEHIYNMDEKGLQIGGGRSTSRRKHIFGLLQKAQYKLKHDCLELMTIIECICADGFAMKPTFVHQPGDVGFWWQNKEIGCCVPTENGWTSDDICEAWFTKVFLRTAIERRVSDAPLVLLLDGHGSHISTQILDTAYKNSVFIICLPPKTTHKLQPLDVGVFNLVQGSWKRLCEDSAGVGEPITKVAAISRYMEARKAGLHPDAVKDAWRRSGQYPLNPDIFGDEDYAPSAVSSTSVHLPPSFPASALAAPAVEQAITTAPDPGIADLMDNPPPIENRSATHMQAPEAVDTVEVSSASSCQKRPVHSDYIHDWRGLPLKQQVNGYRDDSKAMWDLVCKLWDRLERANAHAILLQVENGGLRQQIQARAKPKKTQDEAAAASQVQKHGFLTNPEHEAAFRVRLAELQEKRAAEARKVEEKEARTREMEGRRSRMISDPNHTFTGTLQSYKTANLEQLGDLAALLALPFVGLKKADIFSNIINHFEAYPELKTHPRYSNLFRVSRPPHRVAAAADYGGVNQIPVMVTEPTLPPQP</sequence>
<dbReference type="OrthoDB" id="3265672at2759"/>
<dbReference type="InterPro" id="IPR006600">
    <property type="entry name" value="HTH_CenpB_DNA-bd_dom"/>
</dbReference>
<evidence type="ECO:0000256" key="2">
    <source>
        <dbReference type="SAM" id="MobiDB-lite"/>
    </source>
</evidence>
<dbReference type="Pfam" id="PF03184">
    <property type="entry name" value="DDE_1"/>
    <property type="match status" value="1"/>
</dbReference>
<keyword evidence="5" id="KW-1185">Reference proteome</keyword>
<dbReference type="EMBL" id="SSOP01000057">
    <property type="protein sequence ID" value="KAB5592685.1"/>
    <property type="molecule type" value="Genomic_DNA"/>
</dbReference>